<feature type="region of interest" description="Disordered" evidence="1">
    <location>
        <begin position="25"/>
        <end position="45"/>
    </location>
</feature>
<dbReference type="Proteomes" id="UP000596661">
    <property type="component" value="Chromosome 6"/>
</dbReference>
<dbReference type="Pfam" id="PF14392">
    <property type="entry name" value="zf-CCHC_4"/>
    <property type="match status" value="1"/>
</dbReference>
<dbReference type="EnsemblPlants" id="evm.model.06.1194">
    <property type="protein sequence ID" value="cds.evm.model.06.1194"/>
    <property type="gene ID" value="evm.TU.06.1194"/>
</dbReference>
<dbReference type="CDD" id="cd01650">
    <property type="entry name" value="RT_nLTR_like"/>
    <property type="match status" value="1"/>
</dbReference>
<protein>
    <recommendedName>
        <fullName evidence="2">Reverse transcriptase domain-containing protein</fullName>
    </recommendedName>
</protein>
<feature type="region of interest" description="Disordered" evidence="1">
    <location>
        <begin position="525"/>
        <end position="583"/>
    </location>
</feature>
<dbReference type="CDD" id="cd06222">
    <property type="entry name" value="RNase_H_like"/>
    <property type="match status" value="1"/>
</dbReference>
<dbReference type="InterPro" id="IPR043502">
    <property type="entry name" value="DNA/RNA_pol_sf"/>
</dbReference>
<dbReference type="InterPro" id="IPR012337">
    <property type="entry name" value="RNaseH-like_sf"/>
</dbReference>
<dbReference type="PROSITE" id="PS50878">
    <property type="entry name" value="RT_POL"/>
    <property type="match status" value="1"/>
</dbReference>
<dbReference type="Gene3D" id="3.30.420.10">
    <property type="entry name" value="Ribonuclease H-like superfamily/Ribonuclease H"/>
    <property type="match status" value="1"/>
</dbReference>
<keyword evidence="4" id="KW-1185">Reference proteome</keyword>
<dbReference type="InterPro" id="IPR036691">
    <property type="entry name" value="Endo/exonu/phosph_ase_sf"/>
</dbReference>
<dbReference type="InterPro" id="IPR036397">
    <property type="entry name" value="RNaseH_sf"/>
</dbReference>
<dbReference type="InterPro" id="IPR025558">
    <property type="entry name" value="DUF4283"/>
</dbReference>
<dbReference type="GO" id="GO:0004523">
    <property type="term" value="F:RNA-DNA hybrid ribonuclease activity"/>
    <property type="evidence" value="ECO:0007669"/>
    <property type="project" value="InterPro"/>
</dbReference>
<dbReference type="Pfam" id="PF00078">
    <property type="entry name" value="RVT_1"/>
    <property type="match status" value="1"/>
</dbReference>
<dbReference type="InterPro" id="IPR002156">
    <property type="entry name" value="RNaseH_domain"/>
</dbReference>
<dbReference type="Pfam" id="PF14111">
    <property type="entry name" value="DUF4283"/>
    <property type="match status" value="1"/>
</dbReference>
<dbReference type="SUPFAM" id="SSF53098">
    <property type="entry name" value="Ribonuclease H-like"/>
    <property type="match status" value="1"/>
</dbReference>
<reference evidence="3" key="1">
    <citation type="submission" date="2018-11" db="EMBL/GenBank/DDBJ databases">
        <authorList>
            <person name="Grassa J C."/>
        </authorList>
    </citation>
    <scope>NUCLEOTIDE SEQUENCE [LARGE SCALE GENOMIC DNA]</scope>
</reference>
<reference evidence="3" key="2">
    <citation type="submission" date="2021-03" db="UniProtKB">
        <authorList>
            <consortium name="EnsemblPlants"/>
        </authorList>
    </citation>
    <scope>IDENTIFICATION</scope>
</reference>
<dbReference type="Gramene" id="evm.model.06.1194">
    <property type="protein sequence ID" value="cds.evm.model.06.1194"/>
    <property type="gene ID" value="evm.TU.06.1194"/>
</dbReference>
<dbReference type="InterPro" id="IPR000477">
    <property type="entry name" value="RT_dom"/>
</dbReference>
<dbReference type="PANTHER" id="PTHR33116">
    <property type="entry name" value="REVERSE TRANSCRIPTASE ZINC-BINDING DOMAIN-CONTAINING PROTEIN-RELATED-RELATED"/>
    <property type="match status" value="1"/>
</dbReference>
<dbReference type="PANTHER" id="PTHR33116:SF86">
    <property type="entry name" value="REVERSE TRANSCRIPTASE DOMAIN-CONTAINING PROTEIN"/>
    <property type="match status" value="1"/>
</dbReference>
<evidence type="ECO:0000313" key="3">
    <source>
        <dbReference type="EnsemblPlants" id="cds.evm.model.06.1194"/>
    </source>
</evidence>
<dbReference type="EMBL" id="UZAU01000598">
    <property type="status" value="NOT_ANNOTATED_CDS"/>
    <property type="molecule type" value="Genomic_DNA"/>
</dbReference>
<evidence type="ECO:0000259" key="2">
    <source>
        <dbReference type="PROSITE" id="PS50878"/>
    </source>
</evidence>
<dbReference type="SUPFAM" id="SSF56672">
    <property type="entry name" value="DNA/RNA polymerases"/>
    <property type="match status" value="1"/>
</dbReference>
<feature type="region of interest" description="Disordered" evidence="1">
    <location>
        <begin position="374"/>
        <end position="400"/>
    </location>
</feature>
<proteinExistence type="predicted"/>
<dbReference type="Gene3D" id="3.60.10.10">
    <property type="entry name" value="Endonuclease/exonuclease/phosphatase"/>
    <property type="match status" value="1"/>
</dbReference>
<feature type="compositionally biased region" description="Basic residues" evidence="1">
    <location>
        <begin position="549"/>
        <end position="567"/>
    </location>
</feature>
<accession>A0A803PTH2</accession>
<dbReference type="InterPro" id="IPR044730">
    <property type="entry name" value="RNase_H-like_dom_plant"/>
</dbReference>
<dbReference type="Pfam" id="PF13456">
    <property type="entry name" value="RVT_3"/>
    <property type="match status" value="1"/>
</dbReference>
<dbReference type="Pfam" id="PF13966">
    <property type="entry name" value="zf-RVT"/>
    <property type="match status" value="1"/>
</dbReference>
<sequence length="1793" mass="204467">MDNTQTSGDRQTTDTILQEEVRVEDSQMAGEGEGMQRMNDNIGGTEQEAGEIDDMRQQFLESMTLELEPDVELSAEITRKGVLAKIFGRRDVARGRVKEILSNVWKLKGKWRMKTMAPGLWGFFFDNEDDKKEILKKRPWLVNGVLLNIRDWPEDGSWERTDMNKARYWVEAHGLPTPYLTWENTDVIARKVGEYVDFDRAPREVTARRGFLKFQVDILLNQKLVAGVYLNISRDRKEWIQFKYHKLPAICFTCGHLAHSYGKCEKTMEYAYPPIGKAVPLYGAWIKVGVPIKSCFDPSIPRMRPIAYYHDAGDRAPVGRRDKGKKVIVEGDNDGSLPWGQEAGQGNVGLRITPKKMAEMSTKKAYVEMQRKSPFSGMRGTQGRSLSNIKRHPMNNINNRGRDVGIIASLMADIGPSRDQMVDRPHEEVCKSRVPHQHPEPTFVTWPTDKSLDEVVDNLVGPAQKENELIQVVVSHESGDFSSNGPLFSGAKKRKASLNIIPVITESLDEVENIGDKAPSTPVTFLPPLEVNTFTPGSSSRDKADGKRKYVPRKRGGSSGGTRKRGKQAITVNESEKQEAKGKLQHKVYGRPYENEKKEFWDMMEVRIRSCVHPCKFTWQNNRFAGGLTRERLDRVVVSGEWITAFPSADVYNAPITVSDHAFMLLDSNGRRRMGVKPFRFFEAWARENSCEMIIKKAWATRNERGGNICGRLSDTRTALQRWKKESFGDCDKLIKDAENRLKWIQSQPLSMSMQREEVDLLNRITELWIRKEGMWRQKSREVWLKLGDRNTKFFHASTIIRRRRNEIKAIKSKSGAWVSTEKQIGGVFNVFFQELYSTSNTNMDNYFHDLMQPVITREENTMMKKIPQDEEIWNAVADLHPLKAPGPDGMPGFFYRRYWEIVGNEVMTMVQSFFDSGRMEAQLNYTYICLIPKEDDACSVDKFRPISLCNFAYKIISKIIATRLRAVIDKLVCPLQSAFVPGRWIAESSILTQELVHTIKRKKGRGGLMAIKLDMLKAYDRLEWNFLREVLRGSGFDDQVCALIMECVTTISYSVLINGVPQKKFYPKRGPRQGDPLSPFLFLMCHNILSKMLLREQGNGNLHGIAISRNAPAISHLMFADDTILFARANMNMVENLLQCINKYERWSGQKCSLAKSSVLFSSNMGGHQKSIILKSLNVKECTGQERHLGNPFVFKRRKREEYNFLKEKVLKRIEGWKTKLLSFAGRTTLVKSVALSIPLYAMSTNKIPVSTCHEIDSIIRRFWWTGGSEKERFMALMSWDRLCRPLLAGGLGFRKIEDMNKALLAKLAWQMAANADRPWVKCLAAKYCRTNSIWCAESKNTDSAFWKGILSSRDILYKGGLSIAGTGDSIDIWRQPWIPWLEYGEFRDIMEQVKTRYPHMKSIADLSNDDGSWNADIVHDVFGVPLGEKICKIDRLPVDHNDILVWKEAGDGIFTVKRGFQSIHPTQDNSDSSFWKLIWNQRTHFRHSTNIWRLVSGCFPTRDRMVFVADKVCPMCDVENETALHIFWECHCARAIWFSSPFACFGRNTMTMATVKDKLQGMLNCLPNDLKGNFLNFLGSLIEGVWRARNELIFKGKRINIEAVRCAIMRKYTDCLMVGEADSTIGMSIKQARAGGKITSATEVVIVCDASWKEGEASLAVGMMETRGKKVCWFAKKTKAESAAEAEIKATRWAMDIAAKEGYAAVAIASDAMVLIRALHDGKCPPLWKLRTLAMELLNFKQVFVSCSFCYINRLDNLECDALAKRARTWFCNDAFSDREGSPFVIPSYLI</sequence>
<feature type="domain" description="Reverse transcriptase" evidence="2">
    <location>
        <begin position="913"/>
        <end position="1180"/>
    </location>
</feature>
<dbReference type="InterPro" id="IPR026960">
    <property type="entry name" value="RVT-Znf"/>
</dbReference>
<dbReference type="SUPFAM" id="SSF56219">
    <property type="entry name" value="DNase I-like"/>
    <property type="match status" value="1"/>
</dbReference>
<organism evidence="3 4">
    <name type="scientific">Cannabis sativa</name>
    <name type="common">Hemp</name>
    <name type="synonym">Marijuana</name>
    <dbReference type="NCBI Taxonomy" id="3483"/>
    <lineage>
        <taxon>Eukaryota</taxon>
        <taxon>Viridiplantae</taxon>
        <taxon>Streptophyta</taxon>
        <taxon>Embryophyta</taxon>
        <taxon>Tracheophyta</taxon>
        <taxon>Spermatophyta</taxon>
        <taxon>Magnoliopsida</taxon>
        <taxon>eudicotyledons</taxon>
        <taxon>Gunneridae</taxon>
        <taxon>Pentapetalae</taxon>
        <taxon>rosids</taxon>
        <taxon>fabids</taxon>
        <taxon>Rosales</taxon>
        <taxon>Cannabaceae</taxon>
        <taxon>Cannabis</taxon>
    </lineage>
</organism>
<evidence type="ECO:0000313" key="4">
    <source>
        <dbReference type="Proteomes" id="UP000596661"/>
    </source>
</evidence>
<dbReference type="GO" id="GO:0003676">
    <property type="term" value="F:nucleic acid binding"/>
    <property type="evidence" value="ECO:0007669"/>
    <property type="project" value="InterPro"/>
</dbReference>
<dbReference type="InterPro" id="IPR025836">
    <property type="entry name" value="Zn_knuckle_CX2CX4HX4C"/>
</dbReference>
<name>A0A803PTH2_CANSA</name>
<evidence type="ECO:0000256" key="1">
    <source>
        <dbReference type="SAM" id="MobiDB-lite"/>
    </source>
</evidence>